<keyword evidence="2" id="KW-0238">DNA-binding</keyword>
<dbReference type="InterPro" id="IPR008920">
    <property type="entry name" value="TF_FadR/GntR_C"/>
</dbReference>
<comment type="caution">
    <text evidence="5">The sequence shown here is derived from an EMBL/GenBank/DDBJ whole genome shotgun (WGS) entry which is preliminary data.</text>
</comment>
<dbReference type="InterPro" id="IPR036388">
    <property type="entry name" value="WH-like_DNA-bd_sf"/>
</dbReference>
<keyword evidence="3" id="KW-0804">Transcription</keyword>
<dbReference type="Gene3D" id="1.10.10.10">
    <property type="entry name" value="Winged helix-like DNA-binding domain superfamily/Winged helix DNA-binding domain"/>
    <property type="match status" value="1"/>
</dbReference>
<dbReference type="EMBL" id="JAFLNF010000001">
    <property type="protein sequence ID" value="MBO0344142.1"/>
    <property type="molecule type" value="Genomic_DNA"/>
</dbReference>
<evidence type="ECO:0000313" key="6">
    <source>
        <dbReference type="Proteomes" id="UP000664779"/>
    </source>
</evidence>
<dbReference type="SUPFAM" id="SSF48008">
    <property type="entry name" value="GntR ligand-binding domain-like"/>
    <property type="match status" value="1"/>
</dbReference>
<dbReference type="InterPro" id="IPR036390">
    <property type="entry name" value="WH_DNA-bd_sf"/>
</dbReference>
<dbReference type="Proteomes" id="UP000664779">
    <property type="component" value="Unassembled WGS sequence"/>
</dbReference>
<keyword evidence="1" id="KW-0805">Transcription regulation</keyword>
<dbReference type="Pfam" id="PF07729">
    <property type="entry name" value="FCD"/>
    <property type="match status" value="1"/>
</dbReference>
<dbReference type="AlphaFoldDB" id="A0A939EKM2"/>
<feature type="domain" description="HTH gntR-type" evidence="4">
    <location>
        <begin position="11"/>
        <end position="78"/>
    </location>
</feature>
<evidence type="ECO:0000256" key="1">
    <source>
        <dbReference type="ARBA" id="ARBA00023015"/>
    </source>
</evidence>
<evidence type="ECO:0000256" key="3">
    <source>
        <dbReference type="ARBA" id="ARBA00023163"/>
    </source>
</evidence>
<dbReference type="GO" id="GO:0003677">
    <property type="term" value="F:DNA binding"/>
    <property type="evidence" value="ECO:0007669"/>
    <property type="project" value="UniProtKB-KW"/>
</dbReference>
<dbReference type="Gene3D" id="1.20.120.530">
    <property type="entry name" value="GntR ligand-binding domain-like"/>
    <property type="match status" value="1"/>
</dbReference>
<dbReference type="GO" id="GO:0003700">
    <property type="term" value="F:DNA-binding transcription factor activity"/>
    <property type="evidence" value="ECO:0007669"/>
    <property type="project" value="InterPro"/>
</dbReference>
<accession>A0A939EKM2</accession>
<dbReference type="SUPFAM" id="SSF46785">
    <property type="entry name" value="Winged helix' DNA-binding domain"/>
    <property type="match status" value="1"/>
</dbReference>
<dbReference type="CDD" id="cd07377">
    <property type="entry name" value="WHTH_GntR"/>
    <property type="match status" value="1"/>
</dbReference>
<keyword evidence="6" id="KW-1185">Reference proteome</keyword>
<sequence length="226" mass="25285">MPLLDISKQSGSLAQRVYESLRGAIVAMELPPGTMLRKQIICEQLGVSRSPVTEAITRLASEGLVEVVPQSGSRVTRFSMSDIREGAFLREAVELAAVAKVAAERTEEQLGELTRNLRLQALYLEDGDADGFYREDERMHELILSFTGFPKIQTLADTGWIQVNRARQLLLPLEDRADGAFEEHKPIIAAIQAKDPIAARKAMQKHLNRLVERLEPLVVQRPDLFE</sequence>
<evidence type="ECO:0000259" key="4">
    <source>
        <dbReference type="PROSITE" id="PS50949"/>
    </source>
</evidence>
<dbReference type="Pfam" id="PF00392">
    <property type="entry name" value="GntR"/>
    <property type="match status" value="1"/>
</dbReference>
<name>A0A939EKM2_9HYPH</name>
<organism evidence="5 6">
    <name type="scientific">Roseibium limicola</name>
    <dbReference type="NCBI Taxonomy" id="2816037"/>
    <lineage>
        <taxon>Bacteria</taxon>
        <taxon>Pseudomonadati</taxon>
        <taxon>Pseudomonadota</taxon>
        <taxon>Alphaproteobacteria</taxon>
        <taxon>Hyphomicrobiales</taxon>
        <taxon>Stappiaceae</taxon>
        <taxon>Roseibium</taxon>
    </lineage>
</organism>
<dbReference type="InterPro" id="IPR011711">
    <property type="entry name" value="GntR_C"/>
</dbReference>
<dbReference type="PROSITE" id="PS50949">
    <property type="entry name" value="HTH_GNTR"/>
    <property type="match status" value="1"/>
</dbReference>
<gene>
    <name evidence="5" type="ORF">J0X15_02820</name>
</gene>
<dbReference type="SMART" id="SM00895">
    <property type="entry name" value="FCD"/>
    <property type="match status" value="1"/>
</dbReference>
<reference evidence="5" key="1">
    <citation type="submission" date="2021-03" db="EMBL/GenBank/DDBJ databases">
        <title>Roseibium sp. CAU 1637 isolated from Incheon.</title>
        <authorList>
            <person name="Kim W."/>
        </authorList>
    </citation>
    <scope>NUCLEOTIDE SEQUENCE</scope>
    <source>
        <strain evidence="5">CAU 1637</strain>
    </source>
</reference>
<dbReference type="RefSeq" id="WP_206938036.1">
    <property type="nucleotide sequence ID" value="NZ_JAFLNF010000001.1"/>
</dbReference>
<dbReference type="PANTHER" id="PTHR43537:SF5">
    <property type="entry name" value="UXU OPERON TRANSCRIPTIONAL REGULATOR"/>
    <property type="match status" value="1"/>
</dbReference>
<protein>
    <submittedName>
        <fullName evidence="5">GntR family transcriptional regulator</fullName>
    </submittedName>
</protein>
<evidence type="ECO:0000313" key="5">
    <source>
        <dbReference type="EMBL" id="MBO0344142.1"/>
    </source>
</evidence>
<dbReference type="PANTHER" id="PTHR43537">
    <property type="entry name" value="TRANSCRIPTIONAL REGULATOR, GNTR FAMILY"/>
    <property type="match status" value="1"/>
</dbReference>
<dbReference type="SMART" id="SM00345">
    <property type="entry name" value="HTH_GNTR"/>
    <property type="match status" value="1"/>
</dbReference>
<evidence type="ECO:0000256" key="2">
    <source>
        <dbReference type="ARBA" id="ARBA00023125"/>
    </source>
</evidence>
<dbReference type="InterPro" id="IPR000524">
    <property type="entry name" value="Tscrpt_reg_HTH_GntR"/>
</dbReference>
<proteinExistence type="predicted"/>